<gene>
    <name evidence="5" type="primary">darP</name>
    <name evidence="6" type="ORF">SAMN05216262_104162</name>
</gene>
<proteinExistence type="inferred from homology"/>
<evidence type="ECO:0000313" key="7">
    <source>
        <dbReference type="Proteomes" id="UP000199297"/>
    </source>
</evidence>
<comment type="similarity">
    <text evidence="5">Belongs to the DarP family.</text>
</comment>
<comment type="function">
    <text evidence="5">Member of a network of 50S ribosomal subunit biogenesis factors which assembles along the 30S-50S interface, preventing incorrect 23S rRNA structures from forming. Promotes peptidyl transferase center (PTC) maturation.</text>
</comment>
<keyword evidence="3 5" id="KW-0699">rRNA-binding</keyword>
<dbReference type="NCBIfam" id="NF003593">
    <property type="entry name" value="PRK05255.1-1"/>
    <property type="match status" value="1"/>
</dbReference>
<evidence type="ECO:0000256" key="4">
    <source>
        <dbReference type="ARBA" id="ARBA00022884"/>
    </source>
</evidence>
<reference evidence="7" key="1">
    <citation type="submission" date="2016-10" db="EMBL/GenBank/DDBJ databases">
        <authorList>
            <person name="Varghese N."/>
            <person name="Submissions S."/>
        </authorList>
    </citation>
    <scope>NUCLEOTIDE SEQUENCE [LARGE SCALE GENOMIC DNA]</scope>
    <source>
        <strain evidence="7">CGMCC 1.9127</strain>
    </source>
</reference>
<dbReference type="STRING" id="641665.GCA_002104455_02844"/>
<evidence type="ECO:0000256" key="3">
    <source>
        <dbReference type="ARBA" id="ARBA00022730"/>
    </source>
</evidence>
<dbReference type="GO" id="GO:1902626">
    <property type="term" value="P:assembly of large subunit precursor of preribosome"/>
    <property type="evidence" value="ECO:0007669"/>
    <property type="project" value="UniProtKB-UniRule"/>
</dbReference>
<dbReference type="PANTHER" id="PTHR38101">
    <property type="entry name" value="UPF0307 PROTEIN YJGA"/>
    <property type="match status" value="1"/>
</dbReference>
<dbReference type="InterPro" id="IPR023153">
    <property type="entry name" value="DarP_sf"/>
</dbReference>
<dbReference type="EMBL" id="FOBI01000004">
    <property type="protein sequence ID" value="SEK98283.1"/>
    <property type="molecule type" value="Genomic_DNA"/>
</dbReference>
<dbReference type="GO" id="GO:0043022">
    <property type="term" value="F:ribosome binding"/>
    <property type="evidence" value="ECO:0007669"/>
    <property type="project" value="UniProtKB-UniRule"/>
</dbReference>
<keyword evidence="2 5" id="KW-0690">Ribosome biogenesis</keyword>
<dbReference type="Gene3D" id="1.10.60.30">
    <property type="entry name" value="PSPTO4464-like domains"/>
    <property type="match status" value="2"/>
</dbReference>
<dbReference type="HAMAP" id="MF_00765">
    <property type="entry name" value="DarP"/>
    <property type="match status" value="1"/>
</dbReference>
<dbReference type="InterPro" id="IPR006839">
    <property type="entry name" value="DarP"/>
</dbReference>
<dbReference type="SUPFAM" id="SSF158710">
    <property type="entry name" value="PSPTO4464-like"/>
    <property type="match status" value="1"/>
</dbReference>
<dbReference type="PIRSF" id="PIRSF016183">
    <property type="entry name" value="UCP016183"/>
    <property type="match status" value="1"/>
</dbReference>
<sequence length="193" mass="22487">MFWPVALCCILEVTITLLPNIMPQSANDIDGLEEELPSKSEIKREMHRLQDFALVIVKMSKHQRSKLPLSDELKEAMVLADKITNKHEALRRHVRHIAKILAETDLEPIKHAMDVMANKHQQESVKFAKLEHLRDEVIAQGNERIEALLAEVDTLERQKLRQLVRHAKKEHSAEKVGKHYRDLFNYLKEHVIF</sequence>
<dbReference type="AlphaFoldDB" id="A0A1H7LH73"/>
<keyword evidence="4 5" id="KW-0694">RNA-binding</keyword>
<evidence type="ECO:0000313" key="6">
    <source>
        <dbReference type="EMBL" id="SEK98283.1"/>
    </source>
</evidence>
<dbReference type="GO" id="GO:0019843">
    <property type="term" value="F:rRNA binding"/>
    <property type="evidence" value="ECO:0007669"/>
    <property type="project" value="UniProtKB-UniRule"/>
</dbReference>
<dbReference type="GO" id="GO:0005829">
    <property type="term" value="C:cytosol"/>
    <property type="evidence" value="ECO:0007669"/>
    <property type="project" value="TreeGrafter"/>
</dbReference>
<evidence type="ECO:0000256" key="2">
    <source>
        <dbReference type="ARBA" id="ARBA00022517"/>
    </source>
</evidence>
<dbReference type="CDD" id="cd16331">
    <property type="entry name" value="YjgA-like"/>
    <property type="match status" value="1"/>
</dbReference>
<keyword evidence="1 5" id="KW-0963">Cytoplasm</keyword>
<name>A0A1H7LH73_9GAMM</name>
<keyword evidence="7" id="KW-1185">Reference proteome</keyword>
<dbReference type="Pfam" id="PF04751">
    <property type="entry name" value="DarP"/>
    <property type="match status" value="1"/>
</dbReference>
<dbReference type="PANTHER" id="PTHR38101:SF1">
    <property type="entry name" value="UPF0307 PROTEIN YJGA"/>
    <property type="match status" value="1"/>
</dbReference>
<evidence type="ECO:0000256" key="5">
    <source>
        <dbReference type="HAMAP-Rule" id="MF_00765"/>
    </source>
</evidence>
<evidence type="ECO:0000256" key="1">
    <source>
        <dbReference type="ARBA" id="ARBA00022490"/>
    </source>
</evidence>
<organism evidence="6 7">
    <name type="scientific">Colwellia chukchiensis</name>
    <dbReference type="NCBI Taxonomy" id="641665"/>
    <lineage>
        <taxon>Bacteria</taxon>
        <taxon>Pseudomonadati</taxon>
        <taxon>Pseudomonadota</taxon>
        <taxon>Gammaproteobacteria</taxon>
        <taxon>Alteromonadales</taxon>
        <taxon>Colwelliaceae</taxon>
        <taxon>Colwellia</taxon>
    </lineage>
</organism>
<accession>A0A1H7LH73</accession>
<protein>
    <recommendedName>
        <fullName evidence="5">Dual-action ribosomal maturation protein DarP</fullName>
    </recommendedName>
    <alternativeName>
        <fullName evidence="5">Large ribosomal subunit assembly factor DarP</fullName>
    </alternativeName>
</protein>
<comment type="subcellular location">
    <subcellularLocation>
        <location evidence="5">Cytoplasm</location>
    </subcellularLocation>
    <text evidence="5">Associates with late stage pre-50S ribosomal subunits.</text>
</comment>
<dbReference type="Proteomes" id="UP000199297">
    <property type="component" value="Unassembled WGS sequence"/>
</dbReference>